<sequence>MKYNLSLRASLLALLSLLLLTACEDPIDASTQWRINNESSFNEYASNEEYTKASIEGSSAYVYMKWLAHGEGKEYPIETSRIKCHYEMRLLVGDKVVDGNYGSERSAEFAINRGPKNQLVEGARIGLQQMVVGDEAEIIIPWYLGYGERRSGEINPYSALKFRVKLEEIIPESQRSAVAED</sequence>
<dbReference type="PROSITE" id="PS51257">
    <property type="entry name" value="PROKAR_LIPOPROTEIN"/>
    <property type="match status" value="1"/>
</dbReference>
<keyword evidence="3 5" id="KW-0697">Rotamase</keyword>
<dbReference type="HOGENOM" id="CLU_013615_7_1_10"/>
<keyword evidence="4 5" id="KW-0413">Isomerase</keyword>
<dbReference type="KEGG" id="pah:Poras_0222"/>
<dbReference type="PANTHER" id="PTHR43811:SF19">
    <property type="entry name" value="39 KDA FK506-BINDING NUCLEAR PROTEIN"/>
    <property type="match status" value="1"/>
</dbReference>
<evidence type="ECO:0000256" key="1">
    <source>
        <dbReference type="ARBA" id="ARBA00000971"/>
    </source>
</evidence>
<name>F4KLY8_PORAD</name>
<gene>
    <name evidence="9" type="ordered locus">Poras_0222</name>
</gene>
<accession>F4KLY8</accession>
<evidence type="ECO:0000256" key="2">
    <source>
        <dbReference type="ARBA" id="ARBA00006577"/>
    </source>
</evidence>
<evidence type="ECO:0000259" key="8">
    <source>
        <dbReference type="PROSITE" id="PS50059"/>
    </source>
</evidence>
<dbReference type="Proteomes" id="UP000006545">
    <property type="component" value="Chromosome"/>
</dbReference>
<feature type="domain" description="PPIase FKBP-type" evidence="8">
    <location>
        <begin position="79"/>
        <end position="170"/>
    </location>
</feature>
<evidence type="ECO:0000256" key="7">
    <source>
        <dbReference type="SAM" id="SignalP"/>
    </source>
</evidence>
<dbReference type="InterPro" id="IPR046357">
    <property type="entry name" value="PPIase_dom_sf"/>
</dbReference>
<evidence type="ECO:0000256" key="5">
    <source>
        <dbReference type="PROSITE-ProRule" id="PRU00277"/>
    </source>
</evidence>
<feature type="signal peptide" evidence="7">
    <location>
        <begin position="1"/>
        <end position="24"/>
    </location>
</feature>
<evidence type="ECO:0000256" key="4">
    <source>
        <dbReference type="ARBA" id="ARBA00023235"/>
    </source>
</evidence>
<feature type="chain" id="PRO_5003316786" description="Peptidyl-prolyl cis-trans isomerase" evidence="7">
    <location>
        <begin position="25"/>
        <end position="181"/>
    </location>
</feature>
<dbReference type="AlphaFoldDB" id="F4KLY8"/>
<dbReference type="OrthoDB" id="9814548at2"/>
<comment type="catalytic activity">
    <reaction evidence="1 5 6">
        <text>[protein]-peptidylproline (omega=180) = [protein]-peptidylproline (omega=0)</text>
        <dbReference type="Rhea" id="RHEA:16237"/>
        <dbReference type="Rhea" id="RHEA-COMP:10747"/>
        <dbReference type="Rhea" id="RHEA-COMP:10748"/>
        <dbReference type="ChEBI" id="CHEBI:83833"/>
        <dbReference type="ChEBI" id="CHEBI:83834"/>
        <dbReference type="EC" id="5.2.1.8"/>
    </reaction>
</comment>
<dbReference type="SUPFAM" id="SSF54534">
    <property type="entry name" value="FKBP-like"/>
    <property type="match status" value="1"/>
</dbReference>
<dbReference type="STRING" id="879243.Poras_0222"/>
<dbReference type="PROSITE" id="PS50059">
    <property type="entry name" value="FKBP_PPIASE"/>
    <property type="match status" value="1"/>
</dbReference>
<evidence type="ECO:0000256" key="6">
    <source>
        <dbReference type="RuleBase" id="RU003915"/>
    </source>
</evidence>
<keyword evidence="10" id="KW-1185">Reference proteome</keyword>
<protein>
    <recommendedName>
        <fullName evidence="6">Peptidyl-prolyl cis-trans isomerase</fullName>
        <ecNumber evidence="6">5.2.1.8</ecNumber>
    </recommendedName>
</protein>
<dbReference type="EC" id="5.2.1.8" evidence="6"/>
<dbReference type="eggNOG" id="COG0545">
    <property type="taxonomic scope" value="Bacteria"/>
</dbReference>
<comment type="similarity">
    <text evidence="2 6">Belongs to the FKBP-type PPIase family.</text>
</comment>
<keyword evidence="7" id="KW-0732">Signal</keyword>
<reference evidence="10" key="1">
    <citation type="submission" date="2011-04" db="EMBL/GenBank/DDBJ databases">
        <title>The complete genome of Porphyromonas asaccharolytica DSM 20707.</title>
        <authorList>
            <person name="Lucas S."/>
            <person name="Han J."/>
            <person name="Lapidus A."/>
            <person name="Bruce D."/>
            <person name="Goodwin L."/>
            <person name="Pitluck S."/>
            <person name="Peters L."/>
            <person name="Kyrpides N."/>
            <person name="Mavromatis K."/>
            <person name="Ivanova N."/>
            <person name="Ovchinnikova G."/>
            <person name="Pagani I."/>
            <person name="Lu M."/>
            <person name="Detter J.C."/>
            <person name="Tapia R."/>
            <person name="Han C."/>
            <person name="Land M."/>
            <person name="Hauser L."/>
            <person name="Markowitz V."/>
            <person name="Cheng J.-F."/>
            <person name="Hugenholtz P."/>
            <person name="Woyke T."/>
            <person name="Wu D."/>
            <person name="Gronow S."/>
            <person name="Wellnitz S."/>
            <person name="Brambilla E."/>
            <person name="Klenk H.-P."/>
            <person name="Eisen J.A."/>
        </authorList>
    </citation>
    <scope>NUCLEOTIDE SEQUENCE [LARGE SCALE GENOMIC DNA]</scope>
    <source>
        <strain evidence="10">ATCC 25260 / DSM 20707 / VPI 4198</strain>
    </source>
</reference>
<evidence type="ECO:0000256" key="3">
    <source>
        <dbReference type="ARBA" id="ARBA00023110"/>
    </source>
</evidence>
<dbReference type="Gene3D" id="3.10.50.40">
    <property type="match status" value="1"/>
</dbReference>
<proteinExistence type="inferred from homology"/>
<dbReference type="GO" id="GO:0003755">
    <property type="term" value="F:peptidyl-prolyl cis-trans isomerase activity"/>
    <property type="evidence" value="ECO:0007669"/>
    <property type="project" value="UniProtKB-UniRule"/>
</dbReference>
<dbReference type="EMBL" id="CP002689">
    <property type="protein sequence ID" value="AEE12176.1"/>
    <property type="molecule type" value="Genomic_DNA"/>
</dbReference>
<organism evidence="9 10">
    <name type="scientific">Porphyromonas asaccharolytica (strain ATCC 25260 / DSM 20707 / BCRC 10618 / CCUG 7834 / JCM 6326 / LMG 13178 / VPI 4198 / B440)</name>
    <name type="common">Bacteroides asaccharolyticus</name>
    <dbReference type="NCBI Taxonomy" id="879243"/>
    <lineage>
        <taxon>Bacteria</taxon>
        <taxon>Pseudomonadati</taxon>
        <taxon>Bacteroidota</taxon>
        <taxon>Bacteroidia</taxon>
        <taxon>Bacteroidales</taxon>
        <taxon>Porphyromonadaceae</taxon>
        <taxon>Porphyromonas</taxon>
    </lineage>
</organism>
<dbReference type="InterPro" id="IPR001179">
    <property type="entry name" value="PPIase_FKBP_dom"/>
</dbReference>
<dbReference type="Pfam" id="PF00254">
    <property type="entry name" value="FKBP_C"/>
    <property type="match status" value="1"/>
</dbReference>
<dbReference type="PANTHER" id="PTHR43811">
    <property type="entry name" value="FKBP-TYPE PEPTIDYL-PROLYL CIS-TRANS ISOMERASE FKPA"/>
    <property type="match status" value="1"/>
</dbReference>
<evidence type="ECO:0000313" key="9">
    <source>
        <dbReference type="EMBL" id="AEE12176.1"/>
    </source>
</evidence>
<evidence type="ECO:0000313" key="10">
    <source>
        <dbReference type="Proteomes" id="UP000006545"/>
    </source>
</evidence>
<dbReference type="RefSeq" id="WP_004330510.1">
    <property type="nucleotide sequence ID" value="NC_015501.1"/>
</dbReference>